<name>A0ACB7S2V0_HYAAI</name>
<gene>
    <name evidence="1" type="ORF">HPB50_025397</name>
</gene>
<comment type="caution">
    <text evidence="1">The sequence shown here is derived from an EMBL/GenBank/DDBJ whole genome shotgun (WGS) entry which is preliminary data.</text>
</comment>
<dbReference type="EMBL" id="CM023486">
    <property type="protein sequence ID" value="KAH6929266.1"/>
    <property type="molecule type" value="Genomic_DNA"/>
</dbReference>
<dbReference type="Proteomes" id="UP000821845">
    <property type="component" value="Chromosome 6"/>
</dbReference>
<keyword evidence="2" id="KW-1185">Reference proteome</keyword>
<evidence type="ECO:0000313" key="1">
    <source>
        <dbReference type="EMBL" id="KAH6929266.1"/>
    </source>
</evidence>
<protein>
    <submittedName>
        <fullName evidence="1">Uncharacterized protein</fullName>
    </submittedName>
</protein>
<sequence length="67" mass="7324">MQVGFKLWAQAGESGPDFDVYPASSKGFYRDQGGYELGLEAGHPALFKPPVKTTSLLVTAFFQVLTR</sequence>
<proteinExistence type="predicted"/>
<evidence type="ECO:0000313" key="2">
    <source>
        <dbReference type="Proteomes" id="UP000821845"/>
    </source>
</evidence>
<accession>A0ACB7S2V0</accession>
<organism evidence="1 2">
    <name type="scientific">Hyalomma asiaticum</name>
    <name type="common">Tick</name>
    <dbReference type="NCBI Taxonomy" id="266040"/>
    <lineage>
        <taxon>Eukaryota</taxon>
        <taxon>Metazoa</taxon>
        <taxon>Ecdysozoa</taxon>
        <taxon>Arthropoda</taxon>
        <taxon>Chelicerata</taxon>
        <taxon>Arachnida</taxon>
        <taxon>Acari</taxon>
        <taxon>Parasitiformes</taxon>
        <taxon>Ixodida</taxon>
        <taxon>Ixodoidea</taxon>
        <taxon>Ixodidae</taxon>
        <taxon>Hyalomminae</taxon>
        <taxon>Hyalomma</taxon>
    </lineage>
</organism>
<reference evidence="1" key="1">
    <citation type="submission" date="2020-05" db="EMBL/GenBank/DDBJ databases">
        <title>Large-scale comparative analyses of tick genomes elucidate their genetic diversity and vector capacities.</title>
        <authorList>
            <person name="Jia N."/>
            <person name="Wang J."/>
            <person name="Shi W."/>
            <person name="Du L."/>
            <person name="Sun Y."/>
            <person name="Zhan W."/>
            <person name="Jiang J."/>
            <person name="Wang Q."/>
            <person name="Zhang B."/>
            <person name="Ji P."/>
            <person name="Sakyi L.B."/>
            <person name="Cui X."/>
            <person name="Yuan T."/>
            <person name="Jiang B."/>
            <person name="Yang W."/>
            <person name="Lam T.T.-Y."/>
            <person name="Chang Q."/>
            <person name="Ding S."/>
            <person name="Wang X."/>
            <person name="Zhu J."/>
            <person name="Ruan X."/>
            <person name="Zhao L."/>
            <person name="Wei J."/>
            <person name="Que T."/>
            <person name="Du C."/>
            <person name="Cheng J."/>
            <person name="Dai P."/>
            <person name="Han X."/>
            <person name="Huang E."/>
            <person name="Gao Y."/>
            <person name="Liu J."/>
            <person name="Shao H."/>
            <person name="Ye R."/>
            <person name="Li L."/>
            <person name="Wei W."/>
            <person name="Wang X."/>
            <person name="Wang C."/>
            <person name="Yang T."/>
            <person name="Huo Q."/>
            <person name="Li W."/>
            <person name="Guo W."/>
            <person name="Chen H."/>
            <person name="Zhou L."/>
            <person name="Ni X."/>
            <person name="Tian J."/>
            <person name="Zhou Y."/>
            <person name="Sheng Y."/>
            <person name="Liu T."/>
            <person name="Pan Y."/>
            <person name="Xia L."/>
            <person name="Li J."/>
            <person name="Zhao F."/>
            <person name="Cao W."/>
        </authorList>
    </citation>
    <scope>NUCLEOTIDE SEQUENCE</scope>
    <source>
        <strain evidence="1">Hyas-2018</strain>
    </source>
</reference>